<evidence type="ECO:0000259" key="7">
    <source>
        <dbReference type="Pfam" id="PF12001"/>
    </source>
</evidence>
<keyword evidence="2" id="KW-0597">Phosphoprotein</keyword>
<keyword evidence="6" id="KW-0175">Coiled coil</keyword>
<comment type="catalytic activity">
    <reaction evidence="5">
        <text>L-seryl-[protein] + ATP = O-phospho-L-seryl-[protein] + ADP + H(+)</text>
        <dbReference type="Rhea" id="RHEA:17989"/>
        <dbReference type="Rhea" id="RHEA-COMP:9863"/>
        <dbReference type="Rhea" id="RHEA-COMP:11604"/>
        <dbReference type="ChEBI" id="CHEBI:15378"/>
        <dbReference type="ChEBI" id="CHEBI:29999"/>
        <dbReference type="ChEBI" id="CHEBI:30616"/>
        <dbReference type="ChEBI" id="CHEBI:83421"/>
        <dbReference type="ChEBI" id="CHEBI:456216"/>
        <dbReference type="EC" id="2.7.11.1"/>
    </reaction>
</comment>
<feature type="coiled-coil region" evidence="6">
    <location>
        <begin position="13"/>
        <end position="117"/>
    </location>
</feature>
<dbReference type="GO" id="GO:0004674">
    <property type="term" value="F:protein serine/threonine kinase activity"/>
    <property type="evidence" value="ECO:0007669"/>
    <property type="project" value="UniProtKB-KW"/>
</dbReference>
<sequence>MSEASLEVNTRYRNDLEEEKARLLKDNDRLRGKLEESEDQYVRAERHINSLKSSLGERENELGSAAQKLQEALSTSAASEITIKQLEEAVQKLEIDNARLEAAAKQQSSKIEALQKGAQETAMVRGHLEDLVTNLQSSKMTLEDQLNKEVQKQSVLSHTAQDTQVLWEEELKSRSKLGLRLAELEKEKGELSTQMEMEKKKAKKMTEQKKAVDTRLDQEMKRNMELQKEMYRLRTLLKTAKKKLRDQESGRTEFASPMSTLRTDLGRTNQADGAFGWMKDKVDDLQGQLEKETSRRSQLEKINGELKDQLASLKGLGRSNDELERSRRQLEEEVLELRRRMEAAQMDQSQVDHYRREAEEKARQEIQQKLEQVNLFLQSQAASQEALDQIKAANEANLRSQLEQKIRELEGELGRARTSHLDSLNQKESTRSELERYRQLYTEEMRLRKSLAAKLERANSRLSEANSKLLSERSRSLITGNITNGSLVGPTLDLSSLGSPANPGATLGSLNRSFGFPLLSPVTDGQNRRVEDYLAKLKSLFLTSPLFSQTHNQMQSELDKNISKELSNATAELDAASARLSPVGSASRVELDPLSRATQQYLEVLKKNHRI</sequence>
<organism evidence="8 9">
    <name type="scientific">Crenichthys baileyi</name>
    <name type="common">White River springfish</name>
    <dbReference type="NCBI Taxonomy" id="28760"/>
    <lineage>
        <taxon>Eukaryota</taxon>
        <taxon>Metazoa</taxon>
        <taxon>Chordata</taxon>
        <taxon>Craniata</taxon>
        <taxon>Vertebrata</taxon>
        <taxon>Euteleostomi</taxon>
        <taxon>Actinopterygii</taxon>
        <taxon>Neopterygii</taxon>
        <taxon>Teleostei</taxon>
        <taxon>Neoteleostei</taxon>
        <taxon>Acanthomorphata</taxon>
        <taxon>Ovalentaria</taxon>
        <taxon>Atherinomorphae</taxon>
        <taxon>Cyprinodontiformes</taxon>
        <taxon>Goodeidae</taxon>
        <taxon>Crenichthys</taxon>
    </lineage>
</organism>
<evidence type="ECO:0000256" key="3">
    <source>
        <dbReference type="ARBA" id="ARBA00022777"/>
    </source>
</evidence>
<dbReference type="PANTHER" id="PTHR22988:SF71">
    <property type="entry name" value="CITRON RHO-INTERACTING KINASE"/>
    <property type="match status" value="1"/>
</dbReference>
<protein>
    <recommendedName>
        <fullName evidence="7">DUF3496 domain-containing protein</fullName>
    </recommendedName>
</protein>
<evidence type="ECO:0000313" key="9">
    <source>
        <dbReference type="Proteomes" id="UP001311232"/>
    </source>
</evidence>
<dbReference type="PANTHER" id="PTHR22988">
    <property type="entry name" value="MYOTONIC DYSTROPHY S/T KINASE-RELATED"/>
    <property type="match status" value="1"/>
</dbReference>
<dbReference type="InterPro" id="IPR050839">
    <property type="entry name" value="Rho-assoc_Ser/Thr_Kinase"/>
</dbReference>
<feature type="coiled-coil region" evidence="6">
    <location>
        <begin position="282"/>
        <end position="347"/>
    </location>
</feature>
<reference evidence="8 9" key="1">
    <citation type="submission" date="2021-06" db="EMBL/GenBank/DDBJ databases">
        <authorList>
            <person name="Palmer J.M."/>
        </authorList>
    </citation>
    <scope>NUCLEOTIDE SEQUENCE [LARGE SCALE GENOMIC DNA]</scope>
    <source>
        <strain evidence="8 9">MEX-2019</strain>
        <tissue evidence="8">Muscle</tissue>
    </source>
</reference>
<keyword evidence="1" id="KW-0723">Serine/threonine-protein kinase</keyword>
<keyword evidence="9" id="KW-1185">Reference proteome</keyword>
<evidence type="ECO:0000256" key="4">
    <source>
        <dbReference type="ARBA" id="ARBA00047899"/>
    </source>
</evidence>
<gene>
    <name evidence="8" type="ORF">CRENBAI_002570</name>
</gene>
<dbReference type="GO" id="GO:0031032">
    <property type="term" value="P:actomyosin structure organization"/>
    <property type="evidence" value="ECO:0007669"/>
    <property type="project" value="TreeGrafter"/>
</dbReference>
<accession>A0AAV9RVR4</accession>
<comment type="catalytic activity">
    <reaction evidence="4">
        <text>L-threonyl-[protein] + ATP = O-phospho-L-threonyl-[protein] + ADP + H(+)</text>
        <dbReference type="Rhea" id="RHEA:46608"/>
        <dbReference type="Rhea" id="RHEA-COMP:11060"/>
        <dbReference type="Rhea" id="RHEA-COMP:11605"/>
        <dbReference type="ChEBI" id="CHEBI:15378"/>
        <dbReference type="ChEBI" id="CHEBI:30013"/>
        <dbReference type="ChEBI" id="CHEBI:30616"/>
        <dbReference type="ChEBI" id="CHEBI:61977"/>
        <dbReference type="ChEBI" id="CHEBI:456216"/>
        <dbReference type="EC" id="2.7.11.1"/>
    </reaction>
</comment>
<keyword evidence="3" id="KW-0808">Transferase</keyword>
<evidence type="ECO:0000313" key="8">
    <source>
        <dbReference type="EMBL" id="KAK5613051.1"/>
    </source>
</evidence>
<evidence type="ECO:0000256" key="2">
    <source>
        <dbReference type="ARBA" id="ARBA00022553"/>
    </source>
</evidence>
<feature type="coiled-coil region" evidence="6">
    <location>
        <begin position="448"/>
        <end position="475"/>
    </location>
</feature>
<evidence type="ECO:0000256" key="1">
    <source>
        <dbReference type="ARBA" id="ARBA00022527"/>
    </source>
</evidence>
<keyword evidence="3" id="KW-0418">Kinase</keyword>
<dbReference type="GO" id="GO:0005737">
    <property type="term" value="C:cytoplasm"/>
    <property type="evidence" value="ECO:0007669"/>
    <property type="project" value="TreeGrafter"/>
</dbReference>
<dbReference type="GO" id="GO:0005856">
    <property type="term" value="C:cytoskeleton"/>
    <property type="evidence" value="ECO:0007669"/>
    <property type="project" value="TreeGrafter"/>
</dbReference>
<evidence type="ECO:0000256" key="6">
    <source>
        <dbReference type="SAM" id="Coils"/>
    </source>
</evidence>
<dbReference type="Pfam" id="PF12001">
    <property type="entry name" value="DUF3496"/>
    <property type="match status" value="1"/>
</dbReference>
<feature type="coiled-coil region" evidence="6">
    <location>
        <begin position="174"/>
        <end position="243"/>
    </location>
</feature>
<proteinExistence type="predicted"/>
<comment type="caution">
    <text evidence="8">The sequence shown here is derived from an EMBL/GenBank/DDBJ whole genome shotgun (WGS) entry which is preliminary data.</text>
</comment>
<evidence type="ECO:0000256" key="5">
    <source>
        <dbReference type="ARBA" id="ARBA00048679"/>
    </source>
</evidence>
<dbReference type="AlphaFoldDB" id="A0AAV9RVR4"/>
<name>A0AAV9RVR4_9TELE</name>
<dbReference type="Proteomes" id="UP001311232">
    <property type="component" value="Unassembled WGS sequence"/>
</dbReference>
<feature type="coiled-coil region" evidence="6">
    <location>
        <begin position="392"/>
        <end position="419"/>
    </location>
</feature>
<feature type="domain" description="DUF3496" evidence="7">
    <location>
        <begin position="399"/>
        <end position="478"/>
    </location>
</feature>
<dbReference type="InterPro" id="IPR021885">
    <property type="entry name" value="DUF3496"/>
</dbReference>
<dbReference type="EMBL" id="JAHHUM010001263">
    <property type="protein sequence ID" value="KAK5613051.1"/>
    <property type="molecule type" value="Genomic_DNA"/>
</dbReference>